<dbReference type="PROSITE" id="PS50837">
    <property type="entry name" value="NACHT"/>
    <property type="match status" value="1"/>
</dbReference>
<evidence type="ECO:0000313" key="3">
    <source>
        <dbReference type="Proteomes" id="UP000018087"/>
    </source>
</evidence>
<dbReference type="PANTHER" id="PTHR46312:SF2">
    <property type="entry name" value="NUCLEOTIDE-BINDING OLIGOMERIZATION DOMAIN-CONTAINING PROTEIN 2-LIKE"/>
    <property type="match status" value="1"/>
</dbReference>
<dbReference type="Pfam" id="PF23238">
    <property type="entry name" value="DUF7068"/>
    <property type="match status" value="1"/>
</dbReference>
<dbReference type="InterPro" id="IPR007111">
    <property type="entry name" value="NACHT_NTPase"/>
</dbReference>
<dbReference type="Proteomes" id="UP000018087">
    <property type="component" value="Unassembled WGS sequence"/>
</dbReference>
<evidence type="ECO:0000259" key="1">
    <source>
        <dbReference type="PROSITE" id="PS50837"/>
    </source>
</evidence>
<reference evidence="3" key="1">
    <citation type="journal article" date="2014" name="Genome Announc.">
        <title>Genome sequence of the pathogenic fungus Sporothrix schenckii (ATCC 58251).</title>
        <authorList>
            <person name="Cuomo C.A."/>
            <person name="Rodriguez-Del Valle N."/>
            <person name="Perez-Sanchez L."/>
            <person name="Abouelleil A."/>
            <person name="Goldberg J."/>
            <person name="Young S."/>
            <person name="Zeng Q."/>
            <person name="Birren B.W."/>
        </authorList>
    </citation>
    <scope>NUCLEOTIDE SEQUENCE [LARGE SCALE GENOMIC DNA]</scope>
    <source>
        <strain evidence="3">ATCC 58251 / de Perez 2211183</strain>
    </source>
</reference>
<dbReference type="STRING" id="1391915.U7PP53"/>
<organism evidence="2 3">
    <name type="scientific">Sporothrix schenckii (strain ATCC 58251 / de Perez 2211183)</name>
    <name type="common">Rose-picker's disease fungus</name>
    <dbReference type="NCBI Taxonomy" id="1391915"/>
    <lineage>
        <taxon>Eukaryota</taxon>
        <taxon>Fungi</taxon>
        <taxon>Dikarya</taxon>
        <taxon>Ascomycota</taxon>
        <taxon>Pezizomycotina</taxon>
        <taxon>Sordariomycetes</taxon>
        <taxon>Sordariomycetidae</taxon>
        <taxon>Ophiostomatales</taxon>
        <taxon>Ophiostomataceae</taxon>
        <taxon>Sporothrix</taxon>
    </lineage>
</organism>
<feature type="domain" description="NACHT" evidence="1">
    <location>
        <begin position="541"/>
        <end position="690"/>
    </location>
</feature>
<dbReference type="SUPFAM" id="SSF52540">
    <property type="entry name" value="P-loop containing nucleoside triphosphate hydrolases"/>
    <property type="match status" value="1"/>
</dbReference>
<dbReference type="AlphaFoldDB" id="U7PP53"/>
<sequence>MDGLPPPTHAAIPVSRPTATIDLVRRLLDSTTSTKERSALKALATQMVDVFKERPTQHDFIDDAASLAPILDRYHYQLLVWSFVDALTKGTTDGQILQPRLCDAFVRVLRSADRLRDSAKNDSEPIDMRLGPVLESMKKRLDAADRQTESGTQYQLINTLGSILDAMNDAKRKGIDRASLHEPLMNELKTLRKVENIRLSQASSYAYQALLSIPDNEGPAKALLRHTVKIVGSASKVAGAVSTADPSKLFDGLVGLADLPVLIQSMVAVVESVYNLVSDIKAVKASSVMRQPKGWYIALRYSDMLMSARSFKGLESFIKDVPCRRDVDFQCGLYAQLERAWDALKFSYTSPVNENKKALRDIVVDDDKKALRHIAVIFPTPERGTNDLNLVMAWRDTIKDSFGLGTDAEQRLTMKTSKLAVFVKHKEYSSQAAYLKPDTVSSSTALLTEAWHKCSRALVFYADEELRRYYLASGEEMLKIKRISGATLPMSDCYINLAIVEKSQQTDGRHELNDGDYAKRVMLDGLFERTKRDDGNGHALSRLFIWGRAGVGKTTLCKKIVHELTRAADYTGLSRWFARFDRVLWLPLRKLKLYNLHPGYQLSDILKDEYFARQADGSSFAEALARQCTGANSGDDSEDCNGGQGGTGRTLFLLDGLDEVSQLLDSEHKANKFLHWLLDRPNAIITSRPGVSVPLPLRLDCEFETVGFTVEQVQQYITTTMPTEMSDDMLLFLHSRPRLLNLVRIPVQLDAFSYVWNEDRRPTDNLGSSAQQSESKMATMTDVYDAITRKLWRKDIPRVRGPHDSNSFTDATVRRLADDEVMEQMQGEIHFVQALAFAAFYHEVTILE</sequence>
<gene>
    <name evidence="2" type="ORF">HMPREF1624_07425</name>
</gene>
<dbReference type="HOGENOM" id="CLU_003781_0_0_1"/>
<dbReference type="Pfam" id="PF23948">
    <property type="entry name" value="ARM_5"/>
    <property type="match status" value="1"/>
</dbReference>
<dbReference type="Gene3D" id="3.40.50.300">
    <property type="entry name" value="P-loop containing nucleotide triphosphate hydrolases"/>
    <property type="match status" value="1"/>
</dbReference>
<dbReference type="InterPro" id="IPR027417">
    <property type="entry name" value="P-loop_NTPase"/>
</dbReference>
<keyword evidence="3" id="KW-1185">Reference proteome</keyword>
<evidence type="ECO:0000313" key="2">
    <source>
        <dbReference type="EMBL" id="ERS96509.1"/>
    </source>
</evidence>
<dbReference type="Pfam" id="PF05729">
    <property type="entry name" value="NACHT"/>
    <property type="match status" value="1"/>
</dbReference>
<dbReference type="OrthoDB" id="427518at2759"/>
<proteinExistence type="predicted"/>
<accession>U7PP53</accession>
<name>U7PP53_SPOS1</name>
<dbReference type="eggNOG" id="KOG2029">
    <property type="taxonomic scope" value="Eukaryota"/>
</dbReference>
<dbReference type="InterPro" id="IPR055496">
    <property type="entry name" value="DUF7068"/>
</dbReference>
<protein>
    <recommendedName>
        <fullName evidence="1">NACHT domain-containing protein</fullName>
    </recommendedName>
</protein>
<dbReference type="PANTHER" id="PTHR46312">
    <property type="entry name" value="NACHT DOMAIN-CONTAINING PROTEIN"/>
    <property type="match status" value="1"/>
</dbReference>
<dbReference type="InterPro" id="IPR056251">
    <property type="entry name" value="Arm_rpt_dom"/>
</dbReference>
<dbReference type="EMBL" id="KI440850">
    <property type="protein sequence ID" value="ERS96509.1"/>
    <property type="molecule type" value="Genomic_DNA"/>
</dbReference>